<reference evidence="2" key="1">
    <citation type="journal article" date="2018" name="Nat. Plants">
        <title>Whole-genome landscape of Medicago truncatula symbiotic genes.</title>
        <authorList>
            <person name="Pecrix Y."/>
            <person name="Staton S.E."/>
            <person name="Sallet E."/>
            <person name="Lelandais-Briere C."/>
            <person name="Moreau S."/>
            <person name="Carrere S."/>
            <person name="Blein T."/>
            <person name="Jardinaud M.F."/>
            <person name="Latrasse D."/>
            <person name="Zouine M."/>
            <person name="Zahm M."/>
            <person name="Kreplak J."/>
            <person name="Mayjonade B."/>
            <person name="Satge C."/>
            <person name="Perez M."/>
            <person name="Cauet S."/>
            <person name="Marande W."/>
            <person name="Chantry-Darmon C."/>
            <person name="Lopez-Roques C."/>
            <person name="Bouchez O."/>
            <person name="Berard A."/>
            <person name="Debelle F."/>
            <person name="Munos S."/>
            <person name="Bendahmane A."/>
            <person name="Berges H."/>
            <person name="Niebel A."/>
            <person name="Buitink J."/>
            <person name="Frugier F."/>
            <person name="Benhamed M."/>
            <person name="Crespi M."/>
            <person name="Gouzy J."/>
            <person name="Gamas P."/>
        </authorList>
    </citation>
    <scope>NUCLEOTIDE SEQUENCE [LARGE SCALE GENOMIC DNA]</scope>
    <source>
        <strain evidence="2">cv. Jemalong A17</strain>
    </source>
</reference>
<accession>A0A396JLS2</accession>
<dbReference type="EMBL" id="PSQE01000001">
    <property type="protein sequence ID" value="RHN77611.1"/>
    <property type="molecule type" value="Genomic_DNA"/>
</dbReference>
<dbReference type="EC" id="2.7.7.49" evidence="1"/>
<protein>
    <submittedName>
        <fullName evidence="1">Putative RNA-directed DNA polymerase</fullName>
        <ecNumber evidence="1">2.7.7.49</ecNumber>
    </submittedName>
</protein>
<dbReference type="Gramene" id="rna1081">
    <property type="protein sequence ID" value="RHN77611.1"/>
    <property type="gene ID" value="gene1081"/>
</dbReference>
<keyword evidence="1" id="KW-0808">Transferase</keyword>
<organism evidence="1 2">
    <name type="scientific">Medicago truncatula</name>
    <name type="common">Barrel medic</name>
    <name type="synonym">Medicago tribuloides</name>
    <dbReference type="NCBI Taxonomy" id="3880"/>
    <lineage>
        <taxon>Eukaryota</taxon>
        <taxon>Viridiplantae</taxon>
        <taxon>Streptophyta</taxon>
        <taxon>Embryophyta</taxon>
        <taxon>Tracheophyta</taxon>
        <taxon>Spermatophyta</taxon>
        <taxon>Magnoliopsida</taxon>
        <taxon>eudicotyledons</taxon>
        <taxon>Gunneridae</taxon>
        <taxon>Pentapetalae</taxon>
        <taxon>rosids</taxon>
        <taxon>fabids</taxon>
        <taxon>Fabales</taxon>
        <taxon>Fabaceae</taxon>
        <taxon>Papilionoideae</taxon>
        <taxon>50 kb inversion clade</taxon>
        <taxon>NPAAA clade</taxon>
        <taxon>Hologalegina</taxon>
        <taxon>IRL clade</taxon>
        <taxon>Trifolieae</taxon>
        <taxon>Medicago</taxon>
    </lineage>
</organism>
<dbReference type="Proteomes" id="UP000265566">
    <property type="component" value="Chromosome 1"/>
</dbReference>
<comment type="caution">
    <text evidence="1">The sequence shown here is derived from an EMBL/GenBank/DDBJ whole genome shotgun (WGS) entry which is preliminary data.</text>
</comment>
<proteinExistence type="predicted"/>
<dbReference type="GO" id="GO:0003964">
    <property type="term" value="F:RNA-directed DNA polymerase activity"/>
    <property type="evidence" value="ECO:0007669"/>
    <property type="project" value="UniProtKB-KW"/>
</dbReference>
<evidence type="ECO:0000313" key="1">
    <source>
        <dbReference type="EMBL" id="RHN77611.1"/>
    </source>
</evidence>
<dbReference type="AlphaFoldDB" id="A0A396JLS2"/>
<evidence type="ECO:0000313" key="2">
    <source>
        <dbReference type="Proteomes" id="UP000265566"/>
    </source>
</evidence>
<keyword evidence="1" id="KW-0548">Nucleotidyltransferase</keyword>
<keyword evidence="1" id="KW-0695">RNA-directed DNA polymerase</keyword>
<sequence>MDGSPHNGGNRPFRFEAAWLTHISFHTFLNNKWIRGRDFLNLLHDLTPNLKEWNQEVFGNIFKRKRELLSRLNGIQNSPRYGYSNFLDSLEKDLQNQLATTLYQEECLWFQKSRSQWIADGDRNTKYYHSQTIVRRRKNKILTLRDNEGGWVDDPDHLKNIVRDYYVNLFKEENPIRDPIISWNTYPTLEEHHDSLSAHVQINECKRALFDMNPHKAPGEDGYPAIFFQKCWDTVADSIYQFVNQVWVTPSLISSINNTLIVMIPKIDKPEFNQAIA</sequence>
<gene>
    <name evidence="1" type="ORF">MtrunA17_Chr1g0156631</name>
</gene>
<name>A0A396JLS2_MEDTR</name>